<proteinExistence type="predicted"/>
<organism evidence="1 2">
    <name type="scientific">Lentibacillus halodurans</name>
    <dbReference type="NCBI Taxonomy" id="237679"/>
    <lineage>
        <taxon>Bacteria</taxon>
        <taxon>Bacillati</taxon>
        <taxon>Bacillota</taxon>
        <taxon>Bacilli</taxon>
        <taxon>Bacillales</taxon>
        <taxon>Bacillaceae</taxon>
        <taxon>Lentibacillus</taxon>
    </lineage>
</organism>
<accession>A0A1I0X3B0</accession>
<evidence type="ECO:0000313" key="2">
    <source>
        <dbReference type="Proteomes" id="UP000198642"/>
    </source>
</evidence>
<sequence length="39" mass="4604">MFVIFILIILIIFLFDFTKFMGQNNTLIKQNDQIINLLG</sequence>
<gene>
    <name evidence="1" type="ORF">SAMN04488072_104120</name>
</gene>
<evidence type="ECO:0000313" key="1">
    <source>
        <dbReference type="EMBL" id="SFA95401.1"/>
    </source>
</evidence>
<protein>
    <submittedName>
        <fullName evidence="1">Uncharacterized protein</fullName>
    </submittedName>
</protein>
<dbReference type="Proteomes" id="UP000198642">
    <property type="component" value="Unassembled WGS sequence"/>
</dbReference>
<reference evidence="1 2" key="1">
    <citation type="submission" date="2016-10" db="EMBL/GenBank/DDBJ databases">
        <authorList>
            <person name="de Groot N.N."/>
        </authorList>
    </citation>
    <scope>NUCLEOTIDE SEQUENCE [LARGE SCALE GENOMIC DNA]</scope>
    <source>
        <strain evidence="1 2">CGMCC 1.3702</strain>
    </source>
</reference>
<dbReference type="EMBL" id="FOJW01000004">
    <property type="protein sequence ID" value="SFA95401.1"/>
    <property type="molecule type" value="Genomic_DNA"/>
</dbReference>
<name>A0A1I0X3B0_9BACI</name>
<keyword evidence="2" id="KW-1185">Reference proteome</keyword>
<dbReference type="STRING" id="237679.SAMN04488072_104120"/>
<dbReference type="AlphaFoldDB" id="A0A1I0X3B0"/>